<dbReference type="Gene3D" id="2.60.40.10">
    <property type="entry name" value="Immunoglobulins"/>
    <property type="match status" value="3"/>
</dbReference>
<dbReference type="PANTHER" id="PTHR23303">
    <property type="entry name" value="CARBOXYPEPTIDASE REGULATORY REGION-CONTAINING"/>
    <property type="match status" value="1"/>
</dbReference>
<evidence type="ECO:0000256" key="5">
    <source>
        <dbReference type="SAM" id="Phobius"/>
    </source>
</evidence>
<comment type="subcellular location">
    <subcellularLocation>
        <location evidence="1">Secreted</location>
    </subcellularLocation>
</comment>
<dbReference type="Proteomes" id="UP001595690">
    <property type="component" value="Unassembled WGS sequence"/>
</dbReference>
<evidence type="ECO:0000313" key="8">
    <source>
        <dbReference type="EMBL" id="MFC3899099.1"/>
    </source>
</evidence>
<evidence type="ECO:0000259" key="7">
    <source>
        <dbReference type="Pfam" id="PF17210"/>
    </source>
</evidence>
<evidence type="ECO:0000256" key="6">
    <source>
        <dbReference type="SAM" id="SignalP"/>
    </source>
</evidence>
<evidence type="ECO:0000256" key="1">
    <source>
        <dbReference type="ARBA" id="ARBA00004613"/>
    </source>
</evidence>
<gene>
    <name evidence="8" type="ORF">ACFOWZ_47200</name>
</gene>
<dbReference type="Pfam" id="PF17210">
    <property type="entry name" value="SdrD_B"/>
    <property type="match status" value="1"/>
</dbReference>
<keyword evidence="2" id="KW-0964">Secreted</keyword>
<proteinExistence type="predicted"/>
<feature type="domain" description="SD-repeat containing protein B" evidence="7">
    <location>
        <begin position="492"/>
        <end position="569"/>
    </location>
</feature>
<evidence type="ECO:0000313" key="9">
    <source>
        <dbReference type="Proteomes" id="UP001595690"/>
    </source>
</evidence>
<dbReference type="PANTHER" id="PTHR23303:SF14">
    <property type="entry name" value="BOS COMPLEX SUBUNIT NOMO1-RELATED"/>
    <property type="match status" value="1"/>
</dbReference>
<dbReference type="SUPFAM" id="SSF117074">
    <property type="entry name" value="Hypothetical protein PA1324"/>
    <property type="match status" value="3"/>
</dbReference>
<keyword evidence="5" id="KW-0812">Transmembrane</keyword>
<feature type="signal peptide" evidence="6">
    <location>
        <begin position="1"/>
        <end position="42"/>
    </location>
</feature>
<reference evidence="9" key="1">
    <citation type="journal article" date="2019" name="Int. J. Syst. Evol. Microbiol.">
        <title>The Global Catalogue of Microorganisms (GCM) 10K type strain sequencing project: providing services to taxonomists for standard genome sequencing and annotation.</title>
        <authorList>
            <consortium name="The Broad Institute Genomics Platform"/>
            <consortium name="The Broad Institute Genome Sequencing Center for Infectious Disease"/>
            <person name="Wu L."/>
            <person name="Ma J."/>
        </authorList>
    </citation>
    <scope>NUCLEOTIDE SEQUENCE [LARGE SCALE GENOMIC DNA]</scope>
    <source>
        <strain evidence="9">CGMCC 4.7405</strain>
    </source>
</reference>
<sequence length="867" mass="93029">MIIVGSLGDPLPGRPFSAARRFGVVTTAAALVFATTSAAAFAQDDPTSTPPPSTSEQAPAPQQTGVTGVLYADKNRNGQQDPGEAISGGEITVAERKATSDANGRFGFADLAPGTYRPSYRLADGWVVHRTEADVITVVANQTAQVVARAERPYSEQLKATATLDRPSYQQPSTATIALSLTNTTDRAIYGIQAACGRDGSAHSLGRGWNVVKNLTLQAGETVKYTIYEQIPLAARGTGTVELDCDFAPNAALNTDGPSVHADAAVTGASSGFTMVFGQDKNADRHIDADEDIAFDRYTLVNARTGEKIERFDASPDPGRPGKVEFTDVPSGDYRIEPQGPWKFRDPGTELVSITEQGGFRYGFLVPSGPAKVVGTVKFDKPRYQSHETVRLELTVTNVGGEVAEQVQLLRDPDSLDIPAEQWGDFRPNGPGFRLAPGESRTFTVAGTIRYFGNGLLGFSGSAKFHASDGWHWGFDDIRGVVEVVMSTGDITGVVYIDRNRDGRQDAGEAAGGAAVEVKGGAPYGTFKTTTDPNGRFRFKDLPTGGYWIGYTLPDGWVVHLEGEVRKTKVEPNTVTQVVARAERPYRERLKATAVLDKATYAMNEEAQITITLTNTDDRPISGVKARCNELGHGDHLGGTGYYGPPSNWGDLRPAANGLTLAAGETKTYVVKETIPISARSSRRVFVNCDFAPNPDHNKDGAHAYDWAAIKGGLQTLKGWIAQDLNGSNWFNEGEGIPNTRIVLMTDRENGFPVAEAVSDAKGNVQFDNIPPGEYWAWIDGPWKFEGERDHVLVMDNNLHHPYFFQVVPDLTRSPRPAIDLSSNVPAGGGTKVALARTGASVLGLVFLGVLLVAAGAALRRGGSVAR</sequence>
<dbReference type="InterPro" id="IPR033764">
    <property type="entry name" value="Sdr_B"/>
</dbReference>
<name>A0ABV8CB46_9PSEU</name>
<evidence type="ECO:0000256" key="4">
    <source>
        <dbReference type="SAM" id="MobiDB-lite"/>
    </source>
</evidence>
<dbReference type="RefSeq" id="WP_382381109.1">
    <property type="nucleotide sequence ID" value="NZ_JBHRZI010000057.1"/>
</dbReference>
<feature type="transmembrane region" description="Helical" evidence="5">
    <location>
        <begin position="840"/>
        <end position="859"/>
    </location>
</feature>
<keyword evidence="5" id="KW-0472">Membrane</keyword>
<keyword evidence="3 6" id="KW-0732">Signal</keyword>
<accession>A0ABV8CB46</accession>
<keyword evidence="5" id="KW-1133">Transmembrane helix</keyword>
<protein>
    <submittedName>
        <fullName evidence="8">SdrD B-like domain-containing protein</fullName>
    </submittedName>
</protein>
<feature type="chain" id="PRO_5045770128" evidence="6">
    <location>
        <begin position="43"/>
        <end position="867"/>
    </location>
</feature>
<dbReference type="InterPro" id="IPR013783">
    <property type="entry name" value="Ig-like_fold"/>
</dbReference>
<comment type="caution">
    <text evidence="8">The sequence shown here is derived from an EMBL/GenBank/DDBJ whole genome shotgun (WGS) entry which is preliminary data.</text>
</comment>
<feature type="region of interest" description="Disordered" evidence="4">
    <location>
        <begin position="42"/>
        <end position="63"/>
    </location>
</feature>
<dbReference type="InterPro" id="IPR051417">
    <property type="entry name" value="SDr/BOS_complex"/>
</dbReference>
<keyword evidence="9" id="KW-1185">Reference proteome</keyword>
<dbReference type="EMBL" id="JBHRZI010000057">
    <property type="protein sequence ID" value="MFC3899099.1"/>
    <property type="molecule type" value="Genomic_DNA"/>
</dbReference>
<evidence type="ECO:0000256" key="2">
    <source>
        <dbReference type="ARBA" id="ARBA00022525"/>
    </source>
</evidence>
<organism evidence="8 9">
    <name type="scientific">Lentzea rhizosphaerae</name>
    <dbReference type="NCBI Taxonomy" id="2041025"/>
    <lineage>
        <taxon>Bacteria</taxon>
        <taxon>Bacillati</taxon>
        <taxon>Actinomycetota</taxon>
        <taxon>Actinomycetes</taxon>
        <taxon>Pseudonocardiales</taxon>
        <taxon>Pseudonocardiaceae</taxon>
        <taxon>Lentzea</taxon>
    </lineage>
</organism>
<evidence type="ECO:0000256" key="3">
    <source>
        <dbReference type="ARBA" id="ARBA00022729"/>
    </source>
</evidence>